<dbReference type="OrthoDB" id="676304at2"/>
<dbReference type="RefSeq" id="WP_089897362.1">
    <property type="nucleotide sequence ID" value="NZ_FOJG01000002.1"/>
</dbReference>
<protein>
    <recommendedName>
        <fullName evidence="4">Carboxypeptidase regulatory-like domain-containing protein</fullName>
    </recommendedName>
</protein>
<evidence type="ECO:0000313" key="2">
    <source>
        <dbReference type="EMBL" id="SEW50878.1"/>
    </source>
</evidence>
<dbReference type="EMBL" id="FOJG01000002">
    <property type="protein sequence ID" value="SEW50878.1"/>
    <property type="molecule type" value="Genomic_DNA"/>
</dbReference>
<accession>A0A1I0S637</accession>
<feature type="chain" id="PRO_5011761270" description="Carboxypeptidase regulatory-like domain-containing protein" evidence="1">
    <location>
        <begin position="25"/>
        <end position="207"/>
    </location>
</feature>
<sequence length="207" mass="21427">MKKSIVGTLALATMVLGMSAFKSADVAVVKSVDSTATMVDSIAVDSLVSLDSLKTFSVDSLQRLDSLKGFDSLQRVDSLTGIDSLQKVDSLTGTDSLQRIDSLTGIDSLQKVDSLQGVDSLKAIAVEGGSITGKISPADGAAEVEADNGTDKLKGAISQGAFTIPAAKAGTYTITILGKTPYKNAVIKDVKVEDGKATDLGEIKLEQ</sequence>
<feature type="signal peptide" evidence="1">
    <location>
        <begin position="1"/>
        <end position="24"/>
    </location>
</feature>
<keyword evidence="1" id="KW-0732">Signal</keyword>
<dbReference type="AlphaFoldDB" id="A0A1I0S637"/>
<dbReference type="Gene3D" id="2.60.40.1120">
    <property type="entry name" value="Carboxypeptidase-like, regulatory domain"/>
    <property type="match status" value="1"/>
</dbReference>
<keyword evidence="3" id="KW-1185">Reference proteome</keyword>
<evidence type="ECO:0000256" key="1">
    <source>
        <dbReference type="SAM" id="SignalP"/>
    </source>
</evidence>
<gene>
    <name evidence="2" type="ORF">SAMN04488122_3994</name>
</gene>
<proteinExistence type="predicted"/>
<dbReference type="STRING" id="29529.SAMN04488122_3994"/>
<dbReference type="Proteomes" id="UP000199310">
    <property type="component" value="Unassembled WGS sequence"/>
</dbReference>
<evidence type="ECO:0008006" key="4">
    <source>
        <dbReference type="Google" id="ProtNLM"/>
    </source>
</evidence>
<reference evidence="3" key="1">
    <citation type="submission" date="2016-10" db="EMBL/GenBank/DDBJ databases">
        <authorList>
            <person name="Varghese N."/>
            <person name="Submissions S."/>
        </authorList>
    </citation>
    <scope>NUCLEOTIDE SEQUENCE [LARGE SCALE GENOMIC DNA]</scope>
    <source>
        <strain evidence="3">DSM 3695</strain>
    </source>
</reference>
<evidence type="ECO:0000313" key="3">
    <source>
        <dbReference type="Proteomes" id="UP000199310"/>
    </source>
</evidence>
<organism evidence="2 3">
    <name type="scientific">Chitinophaga arvensicola</name>
    <dbReference type="NCBI Taxonomy" id="29529"/>
    <lineage>
        <taxon>Bacteria</taxon>
        <taxon>Pseudomonadati</taxon>
        <taxon>Bacteroidota</taxon>
        <taxon>Chitinophagia</taxon>
        <taxon>Chitinophagales</taxon>
        <taxon>Chitinophagaceae</taxon>
        <taxon>Chitinophaga</taxon>
    </lineage>
</organism>
<name>A0A1I0S637_9BACT</name>